<evidence type="ECO:0000256" key="4">
    <source>
        <dbReference type="ARBA" id="ARBA00023015"/>
    </source>
</evidence>
<dbReference type="SUPFAM" id="SSF55874">
    <property type="entry name" value="ATPase domain of HSP90 chaperone/DNA topoisomerase II/histidine kinase"/>
    <property type="match status" value="1"/>
</dbReference>
<dbReference type="SUPFAM" id="SSF46689">
    <property type="entry name" value="Homeodomain-like"/>
    <property type="match status" value="1"/>
</dbReference>
<dbReference type="SUPFAM" id="SSF52172">
    <property type="entry name" value="CheY-like"/>
    <property type="match status" value="1"/>
</dbReference>
<dbReference type="InterPro" id="IPR009057">
    <property type="entry name" value="Homeodomain-like_sf"/>
</dbReference>
<dbReference type="PROSITE" id="PS50109">
    <property type="entry name" value="HIS_KIN"/>
    <property type="match status" value="1"/>
</dbReference>
<dbReference type="InterPro" id="IPR015943">
    <property type="entry name" value="WD40/YVTN_repeat-like_dom_sf"/>
</dbReference>
<dbReference type="SUPFAM" id="SSF47384">
    <property type="entry name" value="Homodimeric domain of signal transducing histidine kinase"/>
    <property type="match status" value="1"/>
</dbReference>
<proteinExistence type="predicted"/>
<dbReference type="InterPro" id="IPR004358">
    <property type="entry name" value="Sig_transdc_His_kin-like_C"/>
</dbReference>
<feature type="domain" description="Response regulatory" evidence="10">
    <location>
        <begin position="1028"/>
        <end position="1143"/>
    </location>
</feature>
<dbReference type="PROSITE" id="PS01124">
    <property type="entry name" value="HTH_ARAC_FAMILY_2"/>
    <property type="match status" value="1"/>
</dbReference>
<dbReference type="GO" id="GO:0000155">
    <property type="term" value="F:phosphorelay sensor kinase activity"/>
    <property type="evidence" value="ECO:0007669"/>
    <property type="project" value="InterPro"/>
</dbReference>
<dbReference type="InterPro" id="IPR036890">
    <property type="entry name" value="HATPase_C_sf"/>
</dbReference>
<dbReference type="PROSITE" id="PS50110">
    <property type="entry name" value="RESPONSE_REGULATORY"/>
    <property type="match status" value="1"/>
</dbReference>
<dbReference type="Gene3D" id="2.60.40.10">
    <property type="entry name" value="Immunoglobulins"/>
    <property type="match status" value="1"/>
</dbReference>
<dbReference type="InterPro" id="IPR018062">
    <property type="entry name" value="HTH_AraC-typ_CS"/>
</dbReference>
<dbReference type="Pfam" id="PF00072">
    <property type="entry name" value="Response_reg"/>
    <property type="match status" value="1"/>
</dbReference>
<evidence type="ECO:0000259" key="10">
    <source>
        <dbReference type="PROSITE" id="PS50110"/>
    </source>
</evidence>
<dbReference type="PANTHER" id="PTHR43547">
    <property type="entry name" value="TWO-COMPONENT HISTIDINE KINASE"/>
    <property type="match status" value="1"/>
</dbReference>
<keyword evidence="5" id="KW-0238">DNA-binding</keyword>
<dbReference type="eggNOG" id="COG3292">
    <property type="taxonomic scope" value="Bacteria"/>
</dbReference>
<gene>
    <name evidence="11" type="ordered locus">Dfer_1944</name>
</gene>
<dbReference type="HOGENOM" id="CLU_000445_28_1_10"/>
<dbReference type="Gene3D" id="3.30.565.10">
    <property type="entry name" value="Histidine kinase-like ATPase, C-terminal domain"/>
    <property type="match status" value="1"/>
</dbReference>
<dbReference type="EC" id="2.7.13.3" evidence="2"/>
<sequence length="1278" mass="144703">MWFGTERELYRYDSKTFKKYKHNPKDPRSIASDYVHKIYQDSKGNLWMAAGNNGLCLYNRESDSFTTFRHDRNDSGSLTDNNVKGLVEDNKNNLWVATALGLNRIIFEGASVKIARQATNIPYHIECIVAGQNGELWLGTTNGLFKFKAGKTSPVGQKILTSGTASYSIYSMHLDKKGNLWLGTSHGLVKYNTATESYYPVASVKRNSLLPAIYGIAEDHNNKLWLASESGLAFFDQETSRVKWHLRDKTNPNALVDDALMSIHIDQQRGLWVGAYYQGISYMNTNLPDFSLWPASYEDKLSDFYLAAKIGKTPKGKLWAISVNYDRIWISGPGNTEGVSTRVKLPAGEKYYAFFLDDSGTLWCGGNNCLFIKYDLKTGKVLRYSPNQVYQGTPLPDTKILMLYPDKKGRIWISGWLGLICFNPHTGRFQRIEGTKSIHSILEDSKGNLWFSGEFNIYLLESNSSKISVVKVSALAETGNQLYAGRIAEDDSGRIWATSNNGLLLYDNKNRTFLPHTNDSPELLNYVQGLQIDSRGNLWLCNENKLICYHPEKKSVKVYDYRDGLPYGGFLLDNASLKDNQGNLYFPTSEGTFRFNPDKITDDTTAAPLTLTSLKLFNKEVRPGDRTALLDHAVEMTKEIIFRHDQNIFTLDFALLNNARSERNQYAYFLENFEHQWNYVQSPSATYTNLPPGTYMFLAKAANGDGFWNPKPLRLKITILPPWWKTWYAYLCYMLLIATGVYAITRYFWLRSSLRRETALNQIKLDFFTNVSHEIRTHLSLISAPLEKAFQHAKEGKSNESFLNYAKSNSDRLLLLVNELLDFRKIQSGNLRLLVGEHDIVKVIKSVTAAFEHISKEKDIQTLLFYPDRPVLLWFDIAQMQKVFYNLLSNAYKFTPEGGKVQVRIAETYGEVLISVEDNGKGISPDHLRKLFTYYYQVGADKPGYGIGLALSKSIVQQHYGYLTAESRLASASEPGGTTLNIRMLRGNSHFPPDQIAMQARDYVAGMLAEPVATAINAGAAHSGQKNTILIIEDNDQLRVFIRELFEETYNILEAGNGLRGVELAQEKIPDIILSDVMMPEISGLEVCNRLKKSDTTSHIPVVLLTARTQSEQVIEGLTAGADDYLVKPFDPRILEIKINNLLRVREQMKARYRHSLFVEEAGHNIAQDLNEAFINKLRALVIENISDAGFGVHQLAFHAGMSVSVLYRKMRSLTGMTVNEFVKTIRLNKAKTLLESGAYQVSEVATIIGFEDVKYFSKEFTKVFGRKPNEIKKQMYG</sequence>
<feature type="domain" description="HTH araC/xylS-type" evidence="8">
    <location>
        <begin position="1176"/>
        <end position="1275"/>
    </location>
</feature>
<dbReference type="eggNOG" id="COG0745">
    <property type="taxonomic scope" value="Bacteria"/>
</dbReference>
<evidence type="ECO:0000256" key="6">
    <source>
        <dbReference type="ARBA" id="ARBA00023163"/>
    </source>
</evidence>
<dbReference type="InterPro" id="IPR001789">
    <property type="entry name" value="Sig_transdc_resp-reg_receiver"/>
</dbReference>
<keyword evidence="12" id="KW-1185">Reference proteome</keyword>
<keyword evidence="3 7" id="KW-0597">Phosphoprotein</keyword>
<comment type="catalytic activity">
    <reaction evidence="1">
        <text>ATP + protein L-histidine = ADP + protein N-phospho-L-histidine.</text>
        <dbReference type="EC" id="2.7.13.3"/>
    </reaction>
</comment>
<evidence type="ECO:0000259" key="8">
    <source>
        <dbReference type="PROSITE" id="PS01124"/>
    </source>
</evidence>
<dbReference type="Pfam" id="PF12833">
    <property type="entry name" value="HTH_18"/>
    <property type="match status" value="1"/>
</dbReference>
<dbReference type="GO" id="GO:0043565">
    <property type="term" value="F:sequence-specific DNA binding"/>
    <property type="evidence" value="ECO:0007669"/>
    <property type="project" value="InterPro"/>
</dbReference>
<dbReference type="PROSITE" id="PS00041">
    <property type="entry name" value="HTH_ARAC_FAMILY_1"/>
    <property type="match status" value="1"/>
</dbReference>
<dbReference type="Pfam" id="PF07494">
    <property type="entry name" value="Reg_prop"/>
    <property type="match status" value="3"/>
</dbReference>
<dbReference type="InterPro" id="IPR003594">
    <property type="entry name" value="HATPase_dom"/>
</dbReference>
<dbReference type="Pfam" id="PF02518">
    <property type="entry name" value="HATPase_c"/>
    <property type="match status" value="1"/>
</dbReference>
<dbReference type="InterPro" id="IPR003661">
    <property type="entry name" value="HisK_dim/P_dom"/>
</dbReference>
<accession>C6VW37</accession>
<dbReference type="Pfam" id="PF07495">
    <property type="entry name" value="Y_Y_Y"/>
    <property type="match status" value="1"/>
</dbReference>
<evidence type="ECO:0000313" key="12">
    <source>
        <dbReference type="Proteomes" id="UP000002011"/>
    </source>
</evidence>
<dbReference type="AlphaFoldDB" id="C6VW37"/>
<dbReference type="Gene3D" id="2.130.10.10">
    <property type="entry name" value="YVTN repeat-like/Quinoprotein amine dehydrogenase"/>
    <property type="match status" value="2"/>
</dbReference>
<keyword evidence="11" id="KW-0418">Kinase</keyword>
<dbReference type="PRINTS" id="PR00344">
    <property type="entry name" value="BCTRLSENSOR"/>
</dbReference>
<organism evidence="11 12">
    <name type="scientific">Dyadobacter fermentans (strain ATCC 700827 / DSM 18053 / CIP 107007 / KCTC 52180 / NS114)</name>
    <dbReference type="NCBI Taxonomy" id="471854"/>
    <lineage>
        <taxon>Bacteria</taxon>
        <taxon>Pseudomonadati</taxon>
        <taxon>Bacteroidota</taxon>
        <taxon>Cytophagia</taxon>
        <taxon>Cytophagales</taxon>
        <taxon>Spirosomataceae</taxon>
        <taxon>Dyadobacter</taxon>
    </lineage>
</organism>
<dbReference type="InterPro" id="IPR036097">
    <property type="entry name" value="HisK_dim/P_sf"/>
</dbReference>
<dbReference type="Pfam" id="PF00512">
    <property type="entry name" value="HisKA"/>
    <property type="match status" value="1"/>
</dbReference>
<reference evidence="11 12" key="1">
    <citation type="journal article" date="2009" name="Stand. Genomic Sci.">
        <title>Complete genome sequence of Dyadobacter fermentans type strain (NS114).</title>
        <authorList>
            <person name="Lang E."/>
            <person name="Lapidus A."/>
            <person name="Chertkov O."/>
            <person name="Brettin T."/>
            <person name="Detter J.C."/>
            <person name="Han C."/>
            <person name="Copeland A."/>
            <person name="Glavina Del Rio T."/>
            <person name="Nolan M."/>
            <person name="Chen F."/>
            <person name="Lucas S."/>
            <person name="Tice H."/>
            <person name="Cheng J.F."/>
            <person name="Land M."/>
            <person name="Hauser L."/>
            <person name="Chang Y.J."/>
            <person name="Jeffries C.D."/>
            <person name="Kopitz M."/>
            <person name="Bruce D."/>
            <person name="Goodwin L."/>
            <person name="Pitluck S."/>
            <person name="Ovchinnikova G."/>
            <person name="Pati A."/>
            <person name="Ivanova N."/>
            <person name="Mavrommatis K."/>
            <person name="Chen A."/>
            <person name="Palaniappan K."/>
            <person name="Chain P."/>
            <person name="Bristow J."/>
            <person name="Eisen J.A."/>
            <person name="Markowitz V."/>
            <person name="Hugenholtz P."/>
            <person name="Goker M."/>
            <person name="Rohde M."/>
            <person name="Kyrpides N.C."/>
            <person name="Klenk H.P."/>
        </authorList>
    </citation>
    <scope>NUCLEOTIDE SEQUENCE [LARGE SCALE GENOMIC DNA]</scope>
    <source>
        <strain evidence="12">ATCC 700827 / DSM 18053 / CIP 107007 / KCTC 52180 / NS114</strain>
    </source>
</reference>
<evidence type="ECO:0000256" key="7">
    <source>
        <dbReference type="PROSITE-ProRule" id="PRU00169"/>
    </source>
</evidence>
<dbReference type="KEGG" id="dfe:Dfer_1944"/>
<evidence type="ECO:0000256" key="3">
    <source>
        <dbReference type="ARBA" id="ARBA00022553"/>
    </source>
</evidence>
<evidence type="ECO:0000256" key="5">
    <source>
        <dbReference type="ARBA" id="ARBA00023125"/>
    </source>
</evidence>
<dbReference type="Proteomes" id="UP000002011">
    <property type="component" value="Chromosome"/>
</dbReference>
<dbReference type="InterPro" id="IPR005467">
    <property type="entry name" value="His_kinase_dom"/>
</dbReference>
<evidence type="ECO:0000256" key="2">
    <source>
        <dbReference type="ARBA" id="ARBA00012438"/>
    </source>
</evidence>
<keyword evidence="4" id="KW-0805">Transcription regulation</keyword>
<keyword evidence="6" id="KW-0804">Transcription</keyword>
<dbReference type="eggNOG" id="COG2207">
    <property type="taxonomic scope" value="Bacteria"/>
</dbReference>
<dbReference type="STRING" id="471854.Dfer_1944"/>
<dbReference type="InterPro" id="IPR011006">
    <property type="entry name" value="CheY-like_superfamily"/>
</dbReference>
<feature type="domain" description="Histidine kinase" evidence="9">
    <location>
        <begin position="770"/>
        <end position="988"/>
    </location>
</feature>
<dbReference type="SMART" id="SM00388">
    <property type="entry name" value="HisKA"/>
    <property type="match status" value="1"/>
</dbReference>
<dbReference type="PANTHER" id="PTHR43547:SF2">
    <property type="entry name" value="HYBRID SIGNAL TRANSDUCTION HISTIDINE KINASE C"/>
    <property type="match status" value="1"/>
</dbReference>
<dbReference type="FunFam" id="2.60.40.10:FF:000791">
    <property type="entry name" value="Two-component system sensor histidine kinase/response regulator"/>
    <property type="match status" value="1"/>
</dbReference>
<keyword evidence="11" id="KW-0808">Transferase</keyword>
<dbReference type="Gene3D" id="1.10.10.60">
    <property type="entry name" value="Homeodomain-like"/>
    <property type="match status" value="1"/>
</dbReference>
<dbReference type="SMART" id="SM00387">
    <property type="entry name" value="HATPase_c"/>
    <property type="match status" value="1"/>
</dbReference>
<evidence type="ECO:0000259" key="9">
    <source>
        <dbReference type="PROSITE" id="PS50109"/>
    </source>
</evidence>
<dbReference type="GO" id="GO:0003700">
    <property type="term" value="F:DNA-binding transcription factor activity"/>
    <property type="evidence" value="ECO:0007669"/>
    <property type="project" value="InterPro"/>
</dbReference>
<dbReference type="SMART" id="SM00448">
    <property type="entry name" value="REC"/>
    <property type="match status" value="1"/>
</dbReference>
<name>C6VW37_DYAFD</name>
<evidence type="ECO:0000313" key="11">
    <source>
        <dbReference type="EMBL" id="ACT93169.1"/>
    </source>
</evidence>
<dbReference type="SUPFAM" id="SSF63829">
    <property type="entry name" value="Calcium-dependent phosphotriesterase"/>
    <property type="match status" value="3"/>
</dbReference>
<dbReference type="EMBL" id="CP001619">
    <property type="protein sequence ID" value="ACT93169.1"/>
    <property type="molecule type" value="Genomic_DNA"/>
</dbReference>
<dbReference type="InterPro" id="IPR011123">
    <property type="entry name" value="Y_Y_Y"/>
</dbReference>
<dbReference type="SMART" id="SM00342">
    <property type="entry name" value="HTH_ARAC"/>
    <property type="match status" value="1"/>
</dbReference>
<dbReference type="InterPro" id="IPR018060">
    <property type="entry name" value="HTH_AraC"/>
</dbReference>
<feature type="modified residue" description="4-aspartylphosphate" evidence="7">
    <location>
        <position position="1076"/>
    </location>
</feature>
<dbReference type="Gene3D" id="1.10.287.130">
    <property type="match status" value="1"/>
</dbReference>
<dbReference type="CDD" id="cd00082">
    <property type="entry name" value="HisKA"/>
    <property type="match status" value="1"/>
</dbReference>
<dbReference type="InterPro" id="IPR013783">
    <property type="entry name" value="Ig-like_fold"/>
</dbReference>
<dbReference type="Gene3D" id="3.40.50.2300">
    <property type="match status" value="1"/>
</dbReference>
<dbReference type="eggNOG" id="COG2205">
    <property type="taxonomic scope" value="Bacteria"/>
</dbReference>
<evidence type="ECO:0000256" key="1">
    <source>
        <dbReference type="ARBA" id="ARBA00000085"/>
    </source>
</evidence>
<dbReference type="InterPro" id="IPR011110">
    <property type="entry name" value="Reg_prop"/>
</dbReference>
<protein>
    <recommendedName>
        <fullName evidence="2">histidine kinase</fullName>
        <ecNumber evidence="2">2.7.13.3</ecNumber>
    </recommendedName>
</protein>